<dbReference type="PANTHER" id="PTHR47577">
    <property type="entry name" value="THAP DOMAIN-CONTAINING PROTEIN 6"/>
    <property type="match status" value="1"/>
</dbReference>
<dbReference type="InterPro" id="IPR021896">
    <property type="entry name" value="THAP9-like_HTH"/>
</dbReference>
<dbReference type="EMBL" id="AMQN01000879">
    <property type="status" value="NOT_ANNOTATED_CDS"/>
    <property type="molecule type" value="Genomic_DNA"/>
</dbReference>
<dbReference type="InterPro" id="IPR048365">
    <property type="entry name" value="TNP-like_RNaseH_N"/>
</dbReference>
<dbReference type="Pfam" id="PF21787">
    <property type="entry name" value="TNP-like_RNaseH_N"/>
    <property type="match status" value="1"/>
</dbReference>
<reference evidence="7" key="3">
    <citation type="submission" date="2015-06" db="UniProtKB">
        <authorList>
            <consortium name="EnsemblMetazoa"/>
        </authorList>
    </citation>
    <scope>IDENTIFICATION</scope>
</reference>
<proteinExistence type="predicted"/>
<dbReference type="InterPro" id="IPR048367">
    <property type="entry name" value="TNP-like_RNaseH_C"/>
</dbReference>
<feature type="domain" description="Transposable element P transposase-like RNase H C-terminal" evidence="5">
    <location>
        <begin position="406"/>
        <end position="440"/>
    </location>
</feature>
<dbReference type="Pfam" id="PF21788">
    <property type="entry name" value="TNP-like_GBD"/>
    <property type="match status" value="1"/>
</dbReference>
<accession>R7V550</accession>
<dbReference type="InterPro" id="IPR048366">
    <property type="entry name" value="TNP-like_GBD"/>
</dbReference>
<dbReference type="EMBL" id="AMQN01000878">
    <property type="status" value="NOT_ANNOTATED_CDS"/>
    <property type="molecule type" value="Genomic_DNA"/>
</dbReference>
<dbReference type="Pfam" id="PF12017">
    <property type="entry name" value="Tnp_P_element"/>
    <property type="match status" value="1"/>
</dbReference>
<evidence type="ECO:0000313" key="8">
    <source>
        <dbReference type="Proteomes" id="UP000014760"/>
    </source>
</evidence>
<feature type="domain" description="Transposable element P transposase-like GTP-binding insertion" evidence="4">
    <location>
        <begin position="314"/>
        <end position="351"/>
    </location>
</feature>
<evidence type="ECO:0000256" key="1">
    <source>
        <dbReference type="SAM" id="Coils"/>
    </source>
</evidence>
<dbReference type="HOGENOM" id="CLU_414038_0_0_1"/>
<feature type="coiled-coil region" evidence="1">
    <location>
        <begin position="99"/>
        <end position="151"/>
    </location>
</feature>
<name>R7V550_CAPTE</name>
<protein>
    <recommendedName>
        <fullName evidence="9">THAP-type domain-containing protein</fullName>
    </recommendedName>
</protein>
<evidence type="ECO:0000313" key="7">
    <source>
        <dbReference type="EnsemblMetazoa" id="CapteP193892"/>
    </source>
</evidence>
<dbReference type="EMBL" id="KB296703">
    <property type="protein sequence ID" value="ELU11486.1"/>
    <property type="molecule type" value="Genomic_DNA"/>
</dbReference>
<keyword evidence="8" id="KW-1185">Reference proteome</keyword>
<dbReference type="EnsemblMetazoa" id="CapteT193892">
    <property type="protein sequence ID" value="CapteP193892"/>
    <property type="gene ID" value="CapteG193892"/>
</dbReference>
<organism evidence="6">
    <name type="scientific">Capitella teleta</name>
    <name type="common">Polychaete worm</name>
    <dbReference type="NCBI Taxonomy" id="283909"/>
    <lineage>
        <taxon>Eukaryota</taxon>
        <taxon>Metazoa</taxon>
        <taxon>Spiralia</taxon>
        <taxon>Lophotrochozoa</taxon>
        <taxon>Annelida</taxon>
        <taxon>Polychaeta</taxon>
        <taxon>Sedentaria</taxon>
        <taxon>Scolecida</taxon>
        <taxon>Capitellidae</taxon>
        <taxon>Capitella</taxon>
    </lineage>
</organism>
<dbReference type="Proteomes" id="UP000014760">
    <property type="component" value="Unassembled WGS sequence"/>
</dbReference>
<reference evidence="6 8" key="2">
    <citation type="journal article" date="2013" name="Nature">
        <title>Insights into bilaterian evolution from three spiralian genomes.</title>
        <authorList>
            <person name="Simakov O."/>
            <person name="Marletaz F."/>
            <person name="Cho S.J."/>
            <person name="Edsinger-Gonzales E."/>
            <person name="Havlak P."/>
            <person name="Hellsten U."/>
            <person name="Kuo D.H."/>
            <person name="Larsson T."/>
            <person name="Lv J."/>
            <person name="Arendt D."/>
            <person name="Savage R."/>
            <person name="Osoegawa K."/>
            <person name="de Jong P."/>
            <person name="Grimwood J."/>
            <person name="Chapman J.A."/>
            <person name="Shapiro H."/>
            <person name="Aerts A."/>
            <person name="Otillar R.P."/>
            <person name="Terry A.Y."/>
            <person name="Boore J.L."/>
            <person name="Grigoriev I.V."/>
            <person name="Lindberg D.R."/>
            <person name="Seaver E.C."/>
            <person name="Weisblat D.A."/>
            <person name="Putnam N.H."/>
            <person name="Rokhsar D.S."/>
        </authorList>
    </citation>
    <scope>NUCLEOTIDE SEQUENCE</scope>
    <source>
        <strain evidence="6 8">I ESC-2004</strain>
    </source>
</reference>
<feature type="domain" description="Transposable element P transposase-like RNase H" evidence="3">
    <location>
        <begin position="225"/>
        <end position="311"/>
    </location>
</feature>
<dbReference type="Pfam" id="PF21789">
    <property type="entry name" value="TNP-like_RNaseH_C"/>
    <property type="match status" value="1"/>
</dbReference>
<evidence type="ECO:0000259" key="3">
    <source>
        <dbReference type="Pfam" id="PF21787"/>
    </source>
</evidence>
<feature type="domain" description="THAP9-like helix-turn-helix" evidence="2">
    <location>
        <begin position="141"/>
        <end position="219"/>
    </location>
</feature>
<evidence type="ECO:0000313" key="6">
    <source>
        <dbReference type="EMBL" id="ELU11486.1"/>
    </source>
</evidence>
<sequence>MPDTCTAYNCNNYRGKKDLPDGISYHAIYLYTKTELVKLLDLAQALYPLFFNFPNHLQKVVNPRTATPLEEVCRKKRKHPEEEPDNSPFNDHTYAITSVDDLKKKNSALQARVDDLERQLRNTSLRETKAKKNLRSALEDLKEKHLLTEDLQSRLAIFFDSLIFFSDLSMDVFNKPQDGYTDAQKEFALTLHMHGPKTYGFLQNDMKFHLPHPHMLQKWMRNVQAQPGLNASILDMLGKHVKQDPAKYGKVTLMIDAMALKKHVSFDPTTQRSIGYVNLGFGSSEEEVASEALVLMVVGLMGHWKAPIAYSSPEGDPDFLGIAATIEFIEIIDQLIDICNSRSPITKGAKASLSATNWNETKQFLLQARDFLLSLKNYEGVLLSKTRSFLTLIPALLATQSYVLTCKLSQDHLKLLFNAIRGAGGWNNNPTAVHFKSTFKQILVHCGVRPNDNGNVISLNSTTPTFSLDPACVCFIDNALVYIAGFVVRKVVKNLKCSICCASLVTEYSVHTRGHLTSSYHFLQLITVRVIIEAERCIRTSRRDRVELTVLDSFIRRAVGSADIFNLGSHISETQHGIENHHFELISPLVFFFHKPIRAEHVRHKRTSLLFTKRKRMRGALWLTFLLFQDEKHALNNTHFGENHTFASKKLRKSQFCLSYQYD</sequence>
<gene>
    <name evidence="6" type="ORF">CAPTEDRAFT_193892</name>
</gene>
<evidence type="ECO:0000259" key="2">
    <source>
        <dbReference type="Pfam" id="PF12017"/>
    </source>
</evidence>
<evidence type="ECO:0008006" key="9">
    <source>
        <dbReference type="Google" id="ProtNLM"/>
    </source>
</evidence>
<evidence type="ECO:0000259" key="4">
    <source>
        <dbReference type="Pfam" id="PF21788"/>
    </source>
</evidence>
<evidence type="ECO:0000259" key="5">
    <source>
        <dbReference type="Pfam" id="PF21789"/>
    </source>
</evidence>
<keyword evidence="1" id="KW-0175">Coiled coil</keyword>
<dbReference type="OMA" id="GYSANCK"/>
<dbReference type="AlphaFoldDB" id="R7V550"/>
<dbReference type="OrthoDB" id="8949271at2759"/>
<dbReference type="PANTHER" id="PTHR47577:SF2">
    <property type="entry name" value="THAP DOMAIN CONTAINING 9"/>
    <property type="match status" value="1"/>
</dbReference>
<dbReference type="STRING" id="283909.R7V550"/>
<reference evidence="8" key="1">
    <citation type="submission" date="2012-12" db="EMBL/GenBank/DDBJ databases">
        <authorList>
            <person name="Hellsten U."/>
            <person name="Grimwood J."/>
            <person name="Chapman J.A."/>
            <person name="Shapiro H."/>
            <person name="Aerts A."/>
            <person name="Otillar R.P."/>
            <person name="Terry A.Y."/>
            <person name="Boore J.L."/>
            <person name="Simakov O."/>
            <person name="Marletaz F."/>
            <person name="Cho S.-J."/>
            <person name="Edsinger-Gonzales E."/>
            <person name="Havlak P."/>
            <person name="Kuo D.-H."/>
            <person name="Larsson T."/>
            <person name="Lv J."/>
            <person name="Arendt D."/>
            <person name="Savage R."/>
            <person name="Osoegawa K."/>
            <person name="de Jong P."/>
            <person name="Lindberg D.R."/>
            <person name="Seaver E.C."/>
            <person name="Weisblat D.A."/>
            <person name="Putnam N.H."/>
            <person name="Grigoriev I.V."/>
            <person name="Rokhsar D.S."/>
        </authorList>
    </citation>
    <scope>NUCLEOTIDE SEQUENCE</scope>
    <source>
        <strain evidence="8">I ESC-2004</strain>
    </source>
</reference>